<evidence type="ECO:0000313" key="2">
    <source>
        <dbReference type="Proteomes" id="UP000018209"/>
    </source>
</evidence>
<organism evidence="1 2">
    <name type="scientific">Gluconobacter thailandicus NBRC 3257</name>
    <dbReference type="NCBI Taxonomy" id="1381097"/>
    <lineage>
        <taxon>Bacteria</taxon>
        <taxon>Pseudomonadati</taxon>
        <taxon>Pseudomonadota</taxon>
        <taxon>Alphaproteobacteria</taxon>
        <taxon>Acetobacterales</taxon>
        <taxon>Acetobacteraceae</taxon>
        <taxon>Gluconobacter</taxon>
    </lineage>
</organism>
<protein>
    <submittedName>
        <fullName evidence="1">Uncharacterized protein</fullName>
    </submittedName>
</protein>
<evidence type="ECO:0000313" key="1">
    <source>
        <dbReference type="EMBL" id="GAD28168.1"/>
    </source>
</evidence>
<sequence length="58" mass="6393">MRTLTKRQDSLIVAGYDAAHLLEPVEHALAAVAIPVTSSVCFPRSLAAFAWWNDWQAP</sequence>
<comment type="caution">
    <text evidence="1">The sequence shown here is derived from an EMBL/GenBank/DDBJ whole genome shotgun (WGS) entry which is preliminary data.</text>
</comment>
<accession>A0ABQ0J127</accession>
<name>A0ABQ0J127_GLUTH</name>
<reference evidence="1 2" key="1">
    <citation type="submission" date="2013-08" db="EMBL/GenBank/DDBJ databases">
        <title>Gluconobacter thailandicus NBRC 3257 whole genome sequence.</title>
        <authorList>
            <person name="Matsutani M."/>
            <person name="Yakushi T."/>
            <person name="Matsushita K."/>
        </authorList>
    </citation>
    <scope>NUCLEOTIDE SEQUENCE [LARGE SCALE GENOMIC DNA]</scope>
    <source>
        <strain evidence="1 2">NBRC 3257</strain>
    </source>
</reference>
<dbReference type="Proteomes" id="UP000018209">
    <property type="component" value="Unassembled WGS sequence"/>
</dbReference>
<dbReference type="EMBL" id="BASM01000045">
    <property type="protein sequence ID" value="GAD28168.1"/>
    <property type="molecule type" value="Genomic_DNA"/>
</dbReference>
<proteinExistence type="predicted"/>
<gene>
    <name evidence="1" type="ORF">NBRC3257_3167</name>
</gene>
<keyword evidence="2" id="KW-1185">Reference proteome</keyword>